<keyword evidence="4" id="KW-1185">Reference proteome</keyword>
<organism evidence="2 4">
    <name type="scientific">Didymodactylos carnosus</name>
    <dbReference type="NCBI Taxonomy" id="1234261"/>
    <lineage>
        <taxon>Eukaryota</taxon>
        <taxon>Metazoa</taxon>
        <taxon>Spiralia</taxon>
        <taxon>Gnathifera</taxon>
        <taxon>Rotifera</taxon>
        <taxon>Eurotatoria</taxon>
        <taxon>Bdelloidea</taxon>
        <taxon>Philodinida</taxon>
        <taxon>Philodinidae</taxon>
        <taxon>Didymodactylos</taxon>
    </lineage>
</organism>
<sequence>MPSTNSEKSVSSKAELQSLVTSNDPIYHANNPQDYIICLQCKSVLRWAKGHGTRVMTYHNCSKNKPVATTPSRQRTISSYCTQSSSSKECPLIQKRIIEACVEYCAVDVRPFESVAGTGFQNLAKQLIYAGATLGTSINVSELLPHPSTISRNVEHVYLNLKKQLISLCVPLEMFEHHV</sequence>
<evidence type="ECO:0000259" key="1">
    <source>
        <dbReference type="Pfam" id="PF10683"/>
    </source>
</evidence>
<dbReference type="EMBL" id="CAJNOQ010000384">
    <property type="protein sequence ID" value="CAF0794906.1"/>
    <property type="molecule type" value="Genomic_DNA"/>
</dbReference>
<dbReference type="InterPro" id="IPR018473">
    <property type="entry name" value="Hermes_transposase_DNA-db"/>
</dbReference>
<proteinExistence type="predicted"/>
<evidence type="ECO:0000313" key="2">
    <source>
        <dbReference type="EMBL" id="CAF0794906.1"/>
    </source>
</evidence>
<dbReference type="SUPFAM" id="SSF140996">
    <property type="entry name" value="Hermes dimerisation domain"/>
    <property type="match status" value="1"/>
</dbReference>
<comment type="caution">
    <text evidence="2">The sequence shown here is derived from an EMBL/GenBank/DDBJ whole genome shotgun (WGS) entry which is preliminary data.</text>
</comment>
<dbReference type="Proteomes" id="UP000681722">
    <property type="component" value="Unassembled WGS sequence"/>
</dbReference>
<dbReference type="Proteomes" id="UP000663829">
    <property type="component" value="Unassembled WGS sequence"/>
</dbReference>
<dbReference type="AlphaFoldDB" id="A0A813SBY5"/>
<gene>
    <name evidence="2" type="ORF">GPM918_LOCUS3197</name>
    <name evidence="3" type="ORF">SRO942_LOCUS3197</name>
</gene>
<dbReference type="Gene3D" id="1.10.10.1070">
    <property type="entry name" value="Zinc finger, BED domain-containing"/>
    <property type="match status" value="1"/>
</dbReference>
<evidence type="ECO:0000313" key="4">
    <source>
        <dbReference type="Proteomes" id="UP000663829"/>
    </source>
</evidence>
<name>A0A813SBY5_9BILA</name>
<protein>
    <recommendedName>
        <fullName evidence="1">Hermes trasposase DNA-binding domain-containing protein</fullName>
    </recommendedName>
</protein>
<reference evidence="2" key="1">
    <citation type="submission" date="2021-02" db="EMBL/GenBank/DDBJ databases">
        <authorList>
            <person name="Nowell W R."/>
        </authorList>
    </citation>
    <scope>NUCLEOTIDE SEQUENCE</scope>
</reference>
<feature type="domain" description="Hermes trasposase DNA-binding" evidence="1">
    <location>
        <begin position="94"/>
        <end position="149"/>
    </location>
</feature>
<dbReference type="EMBL" id="CAJOBC010000384">
    <property type="protein sequence ID" value="CAF3579371.1"/>
    <property type="molecule type" value="Genomic_DNA"/>
</dbReference>
<accession>A0A813SBY5</accession>
<dbReference type="Pfam" id="PF10683">
    <property type="entry name" value="DBD_Tnp_Hermes"/>
    <property type="match status" value="1"/>
</dbReference>
<evidence type="ECO:0000313" key="3">
    <source>
        <dbReference type="EMBL" id="CAF3579371.1"/>
    </source>
</evidence>
<dbReference type="OrthoDB" id="10051975at2759"/>